<keyword evidence="4" id="KW-0560">Oxidoreductase</keyword>
<keyword evidence="3" id="KW-0274">FAD</keyword>
<evidence type="ECO:0000256" key="2">
    <source>
        <dbReference type="ARBA" id="ARBA00022630"/>
    </source>
</evidence>
<dbReference type="GO" id="GO:0016491">
    <property type="term" value="F:oxidoreductase activity"/>
    <property type="evidence" value="ECO:0007669"/>
    <property type="project" value="UniProtKB-KW"/>
</dbReference>
<dbReference type="InterPro" id="IPR027477">
    <property type="entry name" value="Succ_DH/fumarate_Rdtase_cat_sf"/>
</dbReference>
<dbReference type="PANTHER" id="PTHR43400:SF7">
    <property type="entry name" value="FAD-DEPENDENT OXIDOREDUCTASE 2 FAD BINDING DOMAIN-CONTAINING PROTEIN"/>
    <property type="match status" value="1"/>
</dbReference>
<evidence type="ECO:0000259" key="5">
    <source>
        <dbReference type="Pfam" id="PF00890"/>
    </source>
</evidence>
<feature type="domain" description="FAD-dependent oxidoreductase 2 FAD-binding" evidence="5">
    <location>
        <begin position="39"/>
        <end position="380"/>
    </location>
</feature>
<dbReference type="SUPFAM" id="SSF56425">
    <property type="entry name" value="Succinate dehydrogenase/fumarate reductase flavoprotein, catalytic domain"/>
    <property type="match status" value="1"/>
</dbReference>
<dbReference type="Gene3D" id="3.90.700.10">
    <property type="entry name" value="Succinate dehydrogenase/fumarate reductase flavoprotein, catalytic domain"/>
    <property type="match status" value="1"/>
</dbReference>
<protein>
    <submittedName>
        <fullName evidence="6">Fumarate reductase, flavoprotein subunit</fullName>
    </submittedName>
</protein>
<gene>
    <name evidence="6" type="ORF">EVA_07590</name>
</gene>
<sequence>MSALSLNRRTLLAAGAITAVTPSLTSAETPFPSAEEATDVVVIGAGGAGLAAAIMAQSHGARTLVLEKMGEIGGNTRLADAFNAVDPKAQQQIGVTDSPEKHAQQMLESGSWCADPRLVRTVAYGAPVTLEWLKTCGVEFDPGVYQVYGSLWPRTHSPRAPLVSGYIEPLAARCRALGVDIRTHHKVLRIVRENDRAPVTGVVVQKADGTEAVIEARRAVIVTSGGFSANAALVSRFDPRLQSLQTTNMPGATGDLIAPLEDIGAATVGMEFFQLLPGSATDGRFIGAISPVENMILVNRWGQRFVAEDQPGTVVTDAVLAQPGRLAFPILDADGYAAMRPLSRAAFDGALTRGDAFSAATLPELASRLQIPAETLLRTVET</sequence>
<organism evidence="6">
    <name type="scientific">gut metagenome</name>
    <dbReference type="NCBI Taxonomy" id="749906"/>
    <lineage>
        <taxon>unclassified sequences</taxon>
        <taxon>metagenomes</taxon>
        <taxon>organismal metagenomes</taxon>
    </lineage>
</organism>
<evidence type="ECO:0000256" key="4">
    <source>
        <dbReference type="ARBA" id="ARBA00023002"/>
    </source>
</evidence>
<dbReference type="PANTHER" id="PTHR43400">
    <property type="entry name" value="FUMARATE REDUCTASE"/>
    <property type="match status" value="1"/>
</dbReference>
<dbReference type="InterPro" id="IPR036188">
    <property type="entry name" value="FAD/NAD-bd_sf"/>
</dbReference>
<dbReference type="Gene3D" id="3.50.50.60">
    <property type="entry name" value="FAD/NAD(P)-binding domain"/>
    <property type="match status" value="1"/>
</dbReference>
<accession>J9GAH9</accession>
<feature type="non-terminal residue" evidence="6">
    <location>
        <position position="382"/>
    </location>
</feature>
<dbReference type="AlphaFoldDB" id="J9GAH9"/>
<dbReference type="InterPro" id="IPR050315">
    <property type="entry name" value="FAD-oxidoreductase_2"/>
</dbReference>
<reference evidence="6" key="1">
    <citation type="journal article" date="2012" name="PLoS ONE">
        <title>Gene sets for utilization of primary and secondary nutrition supplies in the distal gut of endangered iberian lynx.</title>
        <authorList>
            <person name="Alcaide M."/>
            <person name="Messina E."/>
            <person name="Richter M."/>
            <person name="Bargiela R."/>
            <person name="Peplies J."/>
            <person name="Huws S.A."/>
            <person name="Newbold C.J."/>
            <person name="Golyshin P.N."/>
            <person name="Simon M.A."/>
            <person name="Lopez G."/>
            <person name="Yakimov M.M."/>
            <person name="Ferrer M."/>
        </authorList>
    </citation>
    <scope>NUCLEOTIDE SEQUENCE</scope>
</reference>
<name>J9GAH9_9ZZZZ</name>
<keyword evidence="2" id="KW-0285">Flavoprotein</keyword>
<dbReference type="Pfam" id="PF00890">
    <property type="entry name" value="FAD_binding_2"/>
    <property type="match status" value="1"/>
</dbReference>
<dbReference type="InterPro" id="IPR006311">
    <property type="entry name" value="TAT_signal"/>
</dbReference>
<proteinExistence type="predicted"/>
<comment type="cofactor">
    <cofactor evidence="1">
        <name>FAD</name>
        <dbReference type="ChEBI" id="CHEBI:57692"/>
    </cofactor>
</comment>
<comment type="caution">
    <text evidence="6">The sequence shown here is derived from an EMBL/GenBank/DDBJ whole genome shotgun (WGS) entry which is preliminary data.</text>
</comment>
<evidence type="ECO:0000256" key="3">
    <source>
        <dbReference type="ARBA" id="ARBA00022827"/>
    </source>
</evidence>
<dbReference type="EMBL" id="AMCI01001856">
    <property type="protein sequence ID" value="EJX04302.1"/>
    <property type="molecule type" value="Genomic_DNA"/>
</dbReference>
<evidence type="ECO:0000313" key="6">
    <source>
        <dbReference type="EMBL" id="EJX04302.1"/>
    </source>
</evidence>
<evidence type="ECO:0000256" key="1">
    <source>
        <dbReference type="ARBA" id="ARBA00001974"/>
    </source>
</evidence>
<dbReference type="PROSITE" id="PS51318">
    <property type="entry name" value="TAT"/>
    <property type="match status" value="1"/>
</dbReference>
<dbReference type="InterPro" id="IPR003953">
    <property type="entry name" value="FAD-dep_OxRdtase_2_FAD-bd"/>
</dbReference>
<dbReference type="SUPFAM" id="SSF51905">
    <property type="entry name" value="FAD/NAD(P)-binding domain"/>
    <property type="match status" value="1"/>
</dbReference>